<keyword evidence="3" id="KW-0472">Membrane</keyword>
<evidence type="ECO:0000313" key="6">
    <source>
        <dbReference type="Proteomes" id="UP000196230"/>
    </source>
</evidence>
<name>A0A1R4J2L0_9MICC</name>
<evidence type="ECO:0000256" key="3">
    <source>
        <dbReference type="SAM" id="Phobius"/>
    </source>
</evidence>
<dbReference type="NCBIfam" id="TIGR00350">
    <property type="entry name" value="lytR_cpsA_psr"/>
    <property type="match status" value="1"/>
</dbReference>
<dbReference type="PANTHER" id="PTHR33392:SF6">
    <property type="entry name" value="POLYISOPRENYL-TEICHOIC ACID--PEPTIDOGLYCAN TEICHOIC ACID TRANSFERASE TAGU"/>
    <property type="match status" value="1"/>
</dbReference>
<reference evidence="5 6" key="1">
    <citation type="submission" date="2017-02" db="EMBL/GenBank/DDBJ databases">
        <authorList>
            <person name="Peterson S.W."/>
        </authorList>
    </citation>
    <scope>NUCLEOTIDE SEQUENCE [LARGE SCALE GENOMIC DNA]</scope>
    <source>
        <strain evidence="5 6">2B3F</strain>
    </source>
</reference>
<accession>A0A1R4J2L0</accession>
<dbReference type="InterPro" id="IPR050922">
    <property type="entry name" value="LytR/CpsA/Psr_CW_biosynth"/>
</dbReference>
<dbReference type="RefSeq" id="WP_070639761.1">
    <property type="nucleotide sequence ID" value="NZ_FUKP01000041.1"/>
</dbReference>
<dbReference type="Gene3D" id="3.40.630.190">
    <property type="entry name" value="LCP protein"/>
    <property type="match status" value="1"/>
</dbReference>
<gene>
    <name evidence="5" type="ORF">FM125_06090</name>
</gene>
<evidence type="ECO:0000313" key="5">
    <source>
        <dbReference type="EMBL" id="SJN26361.1"/>
    </source>
</evidence>
<dbReference type="InterPro" id="IPR004474">
    <property type="entry name" value="LytR_CpsA_psr"/>
</dbReference>
<evidence type="ECO:0000259" key="4">
    <source>
        <dbReference type="Pfam" id="PF03816"/>
    </source>
</evidence>
<feature type="domain" description="Cell envelope-related transcriptional attenuator" evidence="4">
    <location>
        <begin position="165"/>
        <end position="306"/>
    </location>
</feature>
<dbReference type="Pfam" id="PF03816">
    <property type="entry name" value="LytR_cpsA_psr"/>
    <property type="match status" value="1"/>
</dbReference>
<protein>
    <recommendedName>
        <fullName evidence="4">Cell envelope-related transcriptional attenuator domain-containing protein</fullName>
    </recommendedName>
</protein>
<evidence type="ECO:0000256" key="1">
    <source>
        <dbReference type="ARBA" id="ARBA00006068"/>
    </source>
</evidence>
<comment type="similarity">
    <text evidence="1">Belongs to the LytR/CpsA/Psr (LCP) family.</text>
</comment>
<dbReference type="Proteomes" id="UP000196230">
    <property type="component" value="Unassembled WGS sequence"/>
</dbReference>
<keyword evidence="3" id="KW-1133">Transmembrane helix</keyword>
<feature type="transmembrane region" description="Helical" evidence="3">
    <location>
        <begin position="24"/>
        <end position="48"/>
    </location>
</feature>
<feature type="region of interest" description="Disordered" evidence="2">
    <location>
        <begin position="67"/>
        <end position="129"/>
    </location>
</feature>
<dbReference type="AlphaFoldDB" id="A0A1R4J2L0"/>
<evidence type="ECO:0000256" key="2">
    <source>
        <dbReference type="SAM" id="MobiDB-lite"/>
    </source>
</evidence>
<dbReference type="EMBL" id="FUKP01000041">
    <property type="protein sequence ID" value="SJN26361.1"/>
    <property type="molecule type" value="Genomic_DNA"/>
</dbReference>
<proteinExistence type="inferred from homology"/>
<keyword evidence="3" id="KW-0812">Transmembrane</keyword>
<organism evidence="5 6">
    <name type="scientific">Micrococcus lylae</name>
    <dbReference type="NCBI Taxonomy" id="1273"/>
    <lineage>
        <taxon>Bacteria</taxon>
        <taxon>Bacillati</taxon>
        <taxon>Actinomycetota</taxon>
        <taxon>Actinomycetes</taxon>
        <taxon>Micrococcales</taxon>
        <taxon>Micrococcaceae</taxon>
        <taxon>Micrococcus</taxon>
    </lineage>
</organism>
<sequence>MSHSTEQTTEPNTGRRPRRRRRGLMVVVGVLLLALIAAGAVVAVYVGGIAKTVDDVKKFEGSVFPEESLRPQFGGGAGQGRGDGAEDGSGGGTSEGSGGAEAGGNNGSVVMPEVTGPGDVQGPEASSSDEEIDGKAVNFLLLGADSGDLTDGEDTDIARITGIGRSDTMMWVHVPGDRENIQVMSIMRDTWLPIRGHGDRKLNAAYQLGGVPLAVSTIENMFQARVDHVVAVDMVGFRDLVNALGGVDLYNPRAFTSGRHSFAEGNIHLSGEEAIVYARERYAFGDGDYSRVENQQRLVKAIITKAMSRTTLTDPNSVRNSVNALAPYLTFDESLDSGRLFDLAWSMRNVRSDDINVSTVPTLGAGWAGDQAVVWPDWASIRRIGEGIRTGTLDEVLDQ</sequence>
<dbReference type="PANTHER" id="PTHR33392">
    <property type="entry name" value="POLYISOPRENYL-TEICHOIC ACID--PEPTIDOGLYCAN TEICHOIC ACID TRANSFERASE TAGU"/>
    <property type="match status" value="1"/>
</dbReference>
<feature type="compositionally biased region" description="Gly residues" evidence="2">
    <location>
        <begin position="73"/>
        <end position="106"/>
    </location>
</feature>